<gene>
    <name evidence="10" type="ORF">CDL15_Pgr019634</name>
</gene>
<evidence type="ECO:0000256" key="4">
    <source>
        <dbReference type="ARBA" id="ARBA00022989"/>
    </source>
</evidence>
<evidence type="ECO:0000313" key="11">
    <source>
        <dbReference type="Proteomes" id="UP000197138"/>
    </source>
</evidence>
<feature type="region of interest" description="Disordered" evidence="8">
    <location>
        <begin position="172"/>
        <end position="266"/>
    </location>
</feature>
<dbReference type="EMBL" id="MTKT01002229">
    <property type="protein sequence ID" value="OWM80354.1"/>
    <property type="molecule type" value="Genomic_DNA"/>
</dbReference>
<dbReference type="PANTHER" id="PTHR48063">
    <property type="entry name" value="LRR RECEPTOR-LIKE KINASE"/>
    <property type="match status" value="1"/>
</dbReference>
<dbReference type="InterPro" id="IPR046956">
    <property type="entry name" value="RLP23-like"/>
</dbReference>
<reference evidence="11" key="1">
    <citation type="journal article" date="2017" name="Plant J.">
        <title>The pomegranate (Punica granatum L.) genome and the genomics of punicalagin biosynthesis.</title>
        <authorList>
            <person name="Qin G."/>
            <person name="Xu C."/>
            <person name="Ming R."/>
            <person name="Tang H."/>
            <person name="Guyot R."/>
            <person name="Kramer E.M."/>
            <person name="Hu Y."/>
            <person name="Yi X."/>
            <person name="Qi Y."/>
            <person name="Xu X."/>
            <person name="Gao Z."/>
            <person name="Pan H."/>
            <person name="Jian J."/>
            <person name="Tian Y."/>
            <person name="Yue Z."/>
            <person name="Xu Y."/>
        </authorList>
    </citation>
    <scope>NUCLEOTIDE SEQUENCE [LARGE SCALE GENOMIC DNA]</scope>
    <source>
        <strain evidence="11">cv. Dabenzi</strain>
    </source>
</reference>
<keyword evidence="3" id="KW-0732">Signal</keyword>
<sequence>MKWLESLDFSGNQLSGEIPPSISLLTMLSPLNPSDNNLTGGGTHTSKDPEQGNMGGSAPLDKVTFYGVVMLGFAIGFWGAIGILIFKKSWRAAYFAFTEEIANKIYGTEYIYNYFCRDILAKHEDAIDWKLLELRNKAGDLAVISWQKATGYGLARFLEIFQYASSHSLSLQPNDPVHANKQHRSDSGRESGPGAGIDHQAKPLISSAMSFGDDGEAPVVGPNVSQNSSPGQSKAREVNITLQDKVPFSENGKLKGSPATREDGKTGMFQAAMNRMRRRKSSHCGR</sequence>
<dbReference type="SUPFAM" id="SSF52058">
    <property type="entry name" value="L domain-like"/>
    <property type="match status" value="1"/>
</dbReference>
<dbReference type="Gene3D" id="3.80.10.10">
    <property type="entry name" value="Ribonuclease Inhibitor"/>
    <property type="match status" value="1"/>
</dbReference>
<evidence type="ECO:0000256" key="5">
    <source>
        <dbReference type="ARBA" id="ARBA00023136"/>
    </source>
</evidence>
<dbReference type="PANTHER" id="PTHR48063:SF90">
    <property type="entry name" value="OS11G0565920 PROTEIN"/>
    <property type="match status" value="1"/>
</dbReference>
<evidence type="ECO:0000256" key="9">
    <source>
        <dbReference type="SAM" id="Phobius"/>
    </source>
</evidence>
<evidence type="ECO:0000256" key="1">
    <source>
        <dbReference type="ARBA" id="ARBA00004479"/>
    </source>
</evidence>
<comment type="caution">
    <text evidence="10">The sequence shown here is derived from an EMBL/GenBank/DDBJ whole genome shotgun (WGS) entry which is preliminary data.</text>
</comment>
<protein>
    <submittedName>
        <fullName evidence="10">Uncharacterized protein</fullName>
    </submittedName>
</protein>
<comment type="subcellular location">
    <subcellularLocation>
        <location evidence="1">Membrane</location>
        <topology evidence="1">Single-pass type I membrane protein</topology>
    </subcellularLocation>
</comment>
<keyword evidence="2 9" id="KW-0812">Transmembrane</keyword>
<accession>A0A218X5Z3</accession>
<name>A0A218X5Z3_PUNGR</name>
<dbReference type="Proteomes" id="UP000197138">
    <property type="component" value="Unassembled WGS sequence"/>
</dbReference>
<keyword evidence="6" id="KW-0675">Receptor</keyword>
<keyword evidence="5 9" id="KW-0472">Membrane</keyword>
<keyword evidence="7" id="KW-0325">Glycoprotein</keyword>
<dbReference type="GO" id="GO:0016020">
    <property type="term" value="C:membrane"/>
    <property type="evidence" value="ECO:0007669"/>
    <property type="project" value="UniProtKB-SubCell"/>
</dbReference>
<organism evidence="10 11">
    <name type="scientific">Punica granatum</name>
    <name type="common">Pomegranate</name>
    <dbReference type="NCBI Taxonomy" id="22663"/>
    <lineage>
        <taxon>Eukaryota</taxon>
        <taxon>Viridiplantae</taxon>
        <taxon>Streptophyta</taxon>
        <taxon>Embryophyta</taxon>
        <taxon>Tracheophyta</taxon>
        <taxon>Spermatophyta</taxon>
        <taxon>Magnoliopsida</taxon>
        <taxon>eudicotyledons</taxon>
        <taxon>Gunneridae</taxon>
        <taxon>Pentapetalae</taxon>
        <taxon>rosids</taxon>
        <taxon>malvids</taxon>
        <taxon>Myrtales</taxon>
        <taxon>Lythraceae</taxon>
        <taxon>Punica</taxon>
    </lineage>
</organism>
<evidence type="ECO:0000256" key="7">
    <source>
        <dbReference type="ARBA" id="ARBA00023180"/>
    </source>
</evidence>
<dbReference type="AlphaFoldDB" id="A0A218X5Z3"/>
<evidence type="ECO:0000313" key="10">
    <source>
        <dbReference type="EMBL" id="OWM80354.1"/>
    </source>
</evidence>
<evidence type="ECO:0000256" key="6">
    <source>
        <dbReference type="ARBA" id="ARBA00023170"/>
    </source>
</evidence>
<evidence type="ECO:0000256" key="3">
    <source>
        <dbReference type="ARBA" id="ARBA00022729"/>
    </source>
</evidence>
<evidence type="ECO:0000256" key="8">
    <source>
        <dbReference type="SAM" id="MobiDB-lite"/>
    </source>
</evidence>
<feature type="compositionally biased region" description="Polar residues" evidence="8">
    <location>
        <begin position="223"/>
        <end position="232"/>
    </location>
</feature>
<feature type="transmembrane region" description="Helical" evidence="9">
    <location>
        <begin position="63"/>
        <end position="86"/>
    </location>
</feature>
<proteinExistence type="predicted"/>
<evidence type="ECO:0000256" key="2">
    <source>
        <dbReference type="ARBA" id="ARBA00022692"/>
    </source>
</evidence>
<keyword evidence="4 9" id="KW-1133">Transmembrane helix</keyword>
<dbReference type="InterPro" id="IPR032675">
    <property type="entry name" value="LRR_dom_sf"/>
</dbReference>